<evidence type="ECO:0000313" key="2">
    <source>
        <dbReference type="EMBL" id="GIG21410.1"/>
    </source>
</evidence>
<protein>
    <recommendedName>
        <fullName evidence="4">RidA family protein</fullName>
    </recommendedName>
</protein>
<name>A0A919TZ74_9CELL</name>
<dbReference type="GO" id="GO:0005829">
    <property type="term" value="C:cytosol"/>
    <property type="evidence" value="ECO:0007669"/>
    <property type="project" value="TreeGrafter"/>
</dbReference>
<evidence type="ECO:0000313" key="3">
    <source>
        <dbReference type="Proteomes" id="UP000632740"/>
    </source>
</evidence>
<dbReference type="CDD" id="cd00448">
    <property type="entry name" value="YjgF_YER057c_UK114_family"/>
    <property type="match status" value="1"/>
</dbReference>
<reference evidence="2" key="1">
    <citation type="submission" date="2021-01" db="EMBL/GenBank/DDBJ databases">
        <title>Whole genome shotgun sequence of Cellulomonas chitinilytica NBRC 110799.</title>
        <authorList>
            <person name="Komaki H."/>
            <person name="Tamura T."/>
        </authorList>
    </citation>
    <scope>NUCLEOTIDE SEQUENCE</scope>
    <source>
        <strain evidence="2">NBRC 110799</strain>
    </source>
</reference>
<accession>A0A919TZ74</accession>
<dbReference type="EMBL" id="BONK01000006">
    <property type="protein sequence ID" value="GIG21410.1"/>
    <property type="molecule type" value="Genomic_DNA"/>
</dbReference>
<dbReference type="Pfam" id="PF01042">
    <property type="entry name" value="Ribonuc_L-PSP"/>
    <property type="match status" value="1"/>
</dbReference>
<organism evidence="2 3">
    <name type="scientific">Cellulomonas chitinilytica</name>
    <dbReference type="NCBI Taxonomy" id="398759"/>
    <lineage>
        <taxon>Bacteria</taxon>
        <taxon>Bacillati</taxon>
        <taxon>Actinomycetota</taxon>
        <taxon>Actinomycetes</taxon>
        <taxon>Micrococcales</taxon>
        <taxon>Cellulomonadaceae</taxon>
        <taxon>Cellulomonas</taxon>
    </lineage>
</organism>
<keyword evidence="3" id="KW-1185">Reference proteome</keyword>
<dbReference type="GO" id="GO:0019239">
    <property type="term" value="F:deaminase activity"/>
    <property type="evidence" value="ECO:0007669"/>
    <property type="project" value="TreeGrafter"/>
</dbReference>
<comment type="similarity">
    <text evidence="1">Belongs to the RutC family.</text>
</comment>
<proteinExistence type="inferred from homology"/>
<dbReference type="Proteomes" id="UP000632740">
    <property type="component" value="Unassembled WGS sequence"/>
</dbReference>
<dbReference type="PANTHER" id="PTHR11803">
    <property type="entry name" value="2-IMINOBUTANOATE/2-IMINOPROPANOATE DEAMINASE RIDA"/>
    <property type="match status" value="1"/>
</dbReference>
<dbReference type="AlphaFoldDB" id="A0A919TZ74"/>
<dbReference type="InterPro" id="IPR006175">
    <property type="entry name" value="YjgF/YER057c/UK114"/>
</dbReference>
<dbReference type="Gene3D" id="3.30.1330.40">
    <property type="entry name" value="RutC-like"/>
    <property type="match status" value="1"/>
</dbReference>
<dbReference type="PANTHER" id="PTHR11803:SF58">
    <property type="entry name" value="PROTEIN HMF1-RELATED"/>
    <property type="match status" value="1"/>
</dbReference>
<comment type="caution">
    <text evidence="2">The sequence shown here is derived from an EMBL/GenBank/DDBJ whole genome shotgun (WGS) entry which is preliminary data.</text>
</comment>
<sequence>MTRMDTSVSFLRPAGLVHSPVFSHVAVVPPGATTIHVGGQNAVDATGALVGGDDVAAQTRQVMANVVTALAAADATIRDVVAWTILIVDGADLGAAFAAAAPTLQVDGDPALVTGARVAGLSVPGALIEVAAVAAVVR</sequence>
<dbReference type="SUPFAM" id="SSF55298">
    <property type="entry name" value="YjgF-like"/>
    <property type="match status" value="1"/>
</dbReference>
<evidence type="ECO:0000256" key="1">
    <source>
        <dbReference type="ARBA" id="ARBA00010552"/>
    </source>
</evidence>
<evidence type="ECO:0008006" key="4">
    <source>
        <dbReference type="Google" id="ProtNLM"/>
    </source>
</evidence>
<gene>
    <name evidence="2" type="ORF">Cch01nite_21340</name>
</gene>
<dbReference type="InterPro" id="IPR035959">
    <property type="entry name" value="RutC-like_sf"/>
</dbReference>